<dbReference type="GO" id="GO:0016787">
    <property type="term" value="F:hydrolase activity"/>
    <property type="evidence" value="ECO:0007669"/>
    <property type="project" value="UniProtKB-KW"/>
</dbReference>
<comment type="caution">
    <text evidence="8">The sequence shown here is derived from an EMBL/GenBank/DDBJ whole genome shotgun (WGS) entry which is preliminary data.</text>
</comment>
<dbReference type="Pfam" id="PF13086">
    <property type="entry name" value="AAA_11"/>
    <property type="match status" value="2"/>
</dbReference>
<dbReference type="InterPro" id="IPR050534">
    <property type="entry name" value="Coronavir_polyprotein_1ab"/>
</dbReference>
<dbReference type="InterPro" id="IPR027417">
    <property type="entry name" value="P-loop_NTPase"/>
</dbReference>
<dbReference type="Pfam" id="PF13087">
    <property type="entry name" value="AAA_12"/>
    <property type="match status" value="1"/>
</dbReference>
<evidence type="ECO:0000256" key="1">
    <source>
        <dbReference type="ARBA" id="ARBA00007913"/>
    </source>
</evidence>
<organism evidence="8 9">
    <name type="scientific">Microbacterium sorbitolivorans</name>
    <dbReference type="NCBI Taxonomy" id="1867410"/>
    <lineage>
        <taxon>Bacteria</taxon>
        <taxon>Bacillati</taxon>
        <taxon>Actinomycetota</taxon>
        <taxon>Actinomycetes</taxon>
        <taxon>Micrococcales</taxon>
        <taxon>Microbacteriaceae</taxon>
        <taxon>Microbacterium</taxon>
    </lineage>
</organism>
<dbReference type="SMART" id="SM00382">
    <property type="entry name" value="AAA"/>
    <property type="match status" value="1"/>
</dbReference>
<dbReference type="InterPro" id="IPR041677">
    <property type="entry name" value="DNA2/NAM7_AAA_11"/>
</dbReference>
<dbReference type="EMBL" id="QORO01000001">
    <property type="protein sequence ID" value="RCK61187.1"/>
    <property type="molecule type" value="Genomic_DNA"/>
</dbReference>
<protein>
    <recommendedName>
        <fullName evidence="7">AAA+ ATPase domain-containing protein</fullName>
    </recommendedName>
</protein>
<accession>A0A367Y5R7</accession>
<keyword evidence="6" id="KW-0175">Coiled coil</keyword>
<dbReference type="Proteomes" id="UP000253508">
    <property type="component" value="Unassembled WGS sequence"/>
</dbReference>
<reference evidence="8 9" key="1">
    <citation type="submission" date="2018-07" db="EMBL/GenBank/DDBJ databases">
        <title>Microbacterium endoborsara sp. nov., a novel actinobacterium isolated from Borszczowia aralocaspica.</title>
        <authorList>
            <person name="An D."/>
        </authorList>
    </citation>
    <scope>NUCLEOTIDE SEQUENCE [LARGE SCALE GENOMIC DNA]</scope>
    <source>
        <strain evidence="8 9">C1.15228</strain>
    </source>
</reference>
<name>A0A367Y5R7_9MICO</name>
<keyword evidence="2" id="KW-0547">Nucleotide-binding</keyword>
<evidence type="ECO:0000256" key="6">
    <source>
        <dbReference type="SAM" id="Coils"/>
    </source>
</evidence>
<evidence type="ECO:0000256" key="3">
    <source>
        <dbReference type="ARBA" id="ARBA00022801"/>
    </source>
</evidence>
<dbReference type="AlphaFoldDB" id="A0A367Y5R7"/>
<evidence type="ECO:0000256" key="2">
    <source>
        <dbReference type="ARBA" id="ARBA00022741"/>
    </source>
</evidence>
<feature type="coiled-coil region" evidence="6">
    <location>
        <begin position="541"/>
        <end position="568"/>
    </location>
</feature>
<evidence type="ECO:0000256" key="4">
    <source>
        <dbReference type="ARBA" id="ARBA00022806"/>
    </source>
</evidence>
<dbReference type="InterPro" id="IPR041679">
    <property type="entry name" value="DNA2/NAM7-like_C"/>
</dbReference>
<proteinExistence type="inferred from homology"/>
<dbReference type="SUPFAM" id="SSF52540">
    <property type="entry name" value="P-loop containing nucleoside triphosphate hydrolases"/>
    <property type="match status" value="1"/>
</dbReference>
<gene>
    <name evidence="8" type="ORF">DTO57_00595</name>
</gene>
<feature type="domain" description="AAA+ ATPase" evidence="7">
    <location>
        <begin position="182"/>
        <end position="709"/>
    </location>
</feature>
<dbReference type="OrthoDB" id="3197455at2"/>
<evidence type="ECO:0000313" key="9">
    <source>
        <dbReference type="Proteomes" id="UP000253508"/>
    </source>
</evidence>
<dbReference type="PANTHER" id="PTHR43788">
    <property type="entry name" value="DNA2/NAM7 HELICASE FAMILY MEMBER"/>
    <property type="match status" value="1"/>
</dbReference>
<dbReference type="PANTHER" id="PTHR43788:SF8">
    <property type="entry name" value="DNA-BINDING PROTEIN SMUBP-2"/>
    <property type="match status" value="1"/>
</dbReference>
<sequence>MVMTGDVELFSMPLSWEEIRRRAVAAAQENLDHEIRKTRGALISERPIAWDPFGRGITVDVGAPRGIYWKQSHFYLVDSAEQSDEAHRHVAEYHAYNPTTGVLILSVSDETRRALTHTRTVNVFRAEPVAMDLAVRWREALGEMDRGPRVADLFSSEPASIAPAADPSLNAEQARALGALTSPGGWFVWGPPGTGKTTVIARAVREAIARGQSVLLVSHTNAAVDTALAALPSDELAPGQVVRYSGSTTERVRADVREHPFFLSGKAAGIAMGLSERAGEIDSALAVNAEHADRARERELHAYLTGSEVGFDRLRHARDAESQLAKLDEVLTHIEELRDATVVTDREILALTQQASHFEGLETALEAIEAEARGLDAACKRLAAHRERQAQILDQIGPALAQARSSSDEVESRPGSRLPWVARERRRDIDEARLIVRDLTAARSTAEAEVRRADDMLAQIAQRLRRFDTRVAGIREEEAARDKLQERINEKKRLRQARINRVQALSHEAALLREAAGDAVSRLDEFRALRNTRLWQAMGEYDRLLTRIQNLDAEQAALTRAKENLDEEFRHTHRNLLAHAPGVATTLTALAFTPILRGRRFDVVIVDEAASAEPHTIVYAAAKADTTLAVVGDFLQNAPIAEGAPPKDIFEVAGITDRASAEAHPRCVALSLQYRFPTLVADAVNDFCYDGLLRSANDAPGRIVFLDISGTLERAGTSWACPETAAAAVELAAQIDGDVGFVTPYAAQAAAVERRAREAGVILEAGTSHRFQGREFGTVIVDLMQDDRPRWVAAADLAGSPHAVAAAKLLNVALTRAKNTLYVIGDWSFVRTHPSPGMRAIAALEGRDGFEVRQIAVESV</sequence>
<keyword evidence="5" id="KW-0067">ATP-binding</keyword>
<keyword evidence="9" id="KW-1185">Reference proteome</keyword>
<dbReference type="GO" id="GO:0043139">
    <property type="term" value="F:5'-3' DNA helicase activity"/>
    <property type="evidence" value="ECO:0007669"/>
    <property type="project" value="TreeGrafter"/>
</dbReference>
<evidence type="ECO:0000256" key="5">
    <source>
        <dbReference type="ARBA" id="ARBA00022840"/>
    </source>
</evidence>
<comment type="similarity">
    <text evidence="1">Belongs to the DNA2/NAM7 helicase family.</text>
</comment>
<evidence type="ECO:0000259" key="7">
    <source>
        <dbReference type="SMART" id="SM00382"/>
    </source>
</evidence>
<dbReference type="InterPro" id="IPR003593">
    <property type="entry name" value="AAA+_ATPase"/>
</dbReference>
<evidence type="ECO:0000313" key="8">
    <source>
        <dbReference type="EMBL" id="RCK61187.1"/>
    </source>
</evidence>
<feature type="coiled-coil region" evidence="6">
    <location>
        <begin position="317"/>
        <end position="378"/>
    </location>
</feature>
<keyword evidence="3" id="KW-0378">Hydrolase</keyword>
<keyword evidence="4" id="KW-0347">Helicase</keyword>
<dbReference type="Gene3D" id="3.40.50.300">
    <property type="entry name" value="P-loop containing nucleotide triphosphate hydrolases"/>
    <property type="match status" value="3"/>
</dbReference>
<dbReference type="GO" id="GO:0005524">
    <property type="term" value="F:ATP binding"/>
    <property type="evidence" value="ECO:0007669"/>
    <property type="project" value="UniProtKB-KW"/>
</dbReference>